<protein>
    <submittedName>
        <fullName evidence="3">ABC transporter substrate-binding protein</fullName>
    </submittedName>
</protein>
<name>A0A410QGN1_9FIRM</name>
<feature type="domain" description="SsuA/THI5-like" evidence="2">
    <location>
        <begin position="90"/>
        <end position="267"/>
    </location>
</feature>
<evidence type="ECO:0000313" key="3">
    <source>
        <dbReference type="EMBL" id="QAT63160.1"/>
    </source>
</evidence>
<dbReference type="KEGG" id="spoa:EQM13_17085"/>
<organism evidence="3 4">
    <name type="scientific">Acidilutibacter cellobiosedens</name>
    <dbReference type="NCBI Taxonomy" id="2507161"/>
    <lineage>
        <taxon>Bacteria</taxon>
        <taxon>Bacillati</taxon>
        <taxon>Bacillota</taxon>
        <taxon>Tissierellia</taxon>
        <taxon>Tissierellales</taxon>
        <taxon>Acidilutibacteraceae</taxon>
        <taxon>Acidilutibacter</taxon>
    </lineage>
</organism>
<dbReference type="Gene3D" id="3.40.190.10">
    <property type="entry name" value="Periplasmic binding protein-like II"/>
    <property type="match status" value="2"/>
</dbReference>
<dbReference type="EMBL" id="CP035282">
    <property type="protein sequence ID" value="QAT63160.1"/>
    <property type="molecule type" value="Genomic_DNA"/>
</dbReference>
<accession>A0A410QGN1</accession>
<dbReference type="PIRSF" id="PIRSF027386">
    <property type="entry name" value="UCP027386_ABC_sbc_TM0202"/>
    <property type="match status" value="1"/>
</dbReference>
<dbReference type="InterPro" id="IPR015168">
    <property type="entry name" value="SsuA/THI5"/>
</dbReference>
<dbReference type="PANTHER" id="PTHR30024">
    <property type="entry name" value="ALIPHATIC SULFONATES-BINDING PROTEIN-RELATED"/>
    <property type="match status" value="1"/>
</dbReference>
<evidence type="ECO:0000256" key="1">
    <source>
        <dbReference type="SAM" id="SignalP"/>
    </source>
</evidence>
<dbReference type="Proteomes" id="UP000287969">
    <property type="component" value="Chromosome"/>
</dbReference>
<reference evidence="4" key="1">
    <citation type="submission" date="2019-01" db="EMBL/GenBank/DDBJ databases">
        <title>Draft genomes of a novel of Sporanaerobacter strains.</title>
        <authorList>
            <person name="Ma S."/>
        </authorList>
    </citation>
    <scope>NUCLEOTIDE SEQUENCE [LARGE SCALE GENOMIC DNA]</scope>
    <source>
        <strain evidence="4">NJN-17</strain>
    </source>
</reference>
<evidence type="ECO:0000259" key="2">
    <source>
        <dbReference type="Pfam" id="PF09084"/>
    </source>
</evidence>
<dbReference type="RefSeq" id="WP_071139384.1">
    <property type="nucleotide sequence ID" value="NZ_CP035282.1"/>
</dbReference>
<dbReference type="SUPFAM" id="SSF53850">
    <property type="entry name" value="Periplasmic binding protein-like II"/>
    <property type="match status" value="1"/>
</dbReference>
<feature type="chain" id="PRO_5019471498" evidence="1">
    <location>
        <begin position="28"/>
        <end position="337"/>
    </location>
</feature>
<dbReference type="Pfam" id="PF09084">
    <property type="entry name" value="NMT1"/>
    <property type="match status" value="1"/>
</dbReference>
<proteinExistence type="predicted"/>
<evidence type="ECO:0000313" key="4">
    <source>
        <dbReference type="Proteomes" id="UP000287969"/>
    </source>
</evidence>
<dbReference type="InterPro" id="IPR027024">
    <property type="entry name" value="UCP027386_ABC_sbc_TM0202"/>
</dbReference>
<keyword evidence="4" id="KW-1185">Reference proteome</keyword>
<sequence>MKKKFFLLILSLVLILSIVSGCSNKNAGDEVSTAPKEEQEQPKTLKFSFPDGLPALTAAKLDKENPAVDKNVTINYELLKAPDVLVSSILKGEPDIAIVPSNLAAQAFNKGMAYRLAGTSTWGSLYMISTEEINSFEDLKGKEIYSIGKGLTPDIVLRYVLSENGIDPDKDVTITYLNAATELGPAFLSGKTNLAVLPEPLATTILTKKENAKVIFDLNKEWANLTGIDEGYPQSSLIIKEDLIKDDPEFVSKFLEKYKESSDWAMGNLGQLGDYAKELGISVEKNAIVNAKEKLNIRFTETKDCKDAYEKYYEVLMNFEPKTIGGKLPDEGLYFER</sequence>
<dbReference type="AlphaFoldDB" id="A0A410QGN1"/>
<dbReference type="PROSITE" id="PS51257">
    <property type="entry name" value="PROKAR_LIPOPROTEIN"/>
    <property type="match status" value="1"/>
</dbReference>
<dbReference type="OrthoDB" id="9814375at2"/>
<keyword evidence="1" id="KW-0732">Signal</keyword>
<feature type="signal peptide" evidence="1">
    <location>
        <begin position="1"/>
        <end position="27"/>
    </location>
</feature>
<dbReference type="PANTHER" id="PTHR30024:SF46">
    <property type="entry name" value="ABC TRANSPORTER, SUBSTRATE-BINDING LIPOPROTEIN"/>
    <property type="match status" value="1"/>
</dbReference>
<gene>
    <name evidence="3" type="ORF">EQM13_17085</name>
</gene>